<sequence>MQPLSACLTAASIFKLAFVVLSCMAAIADAFSLSLPAHSSSLRQRSPSRALRRHTSALYESLLDSAPSPPEADQLDEATRERIAALVRENPVLVFMKGTPEQPQCGFSNTMMQVLQVCGVQRFKAVDVLSDERIRQGIKVYSEWPTIPQLYVNGEFLGGSDTAVEMYSSGELQELLEVAQAS</sequence>
<dbReference type="OMA" id="IHRRCIC"/>
<evidence type="ECO:0000256" key="4">
    <source>
        <dbReference type="ARBA" id="ARBA00023014"/>
    </source>
</evidence>
<reference evidence="8 9" key="1">
    <citation type="submission" date="2014-11" db="EMBL/GenBank/DDBJ databases">
        <authorList>
            <person name="Zhu J."/>
            <person name="Qi W."/>
            <person name="Song R."/>
        </authorList>
    </citation>
    <scope>NUCLEOTIDE SEQUENCE [LARGE SCALE GENOMIC DNA]</scope>
</reference>
<dbReference type="Proteomes" id="UP000041254">
    <property type="component" value="Unassembled WGS sequence"/>
</dbReference>
<keyword evidence="6" id="KW-0732">Signal</keyword>
<dbReference type="PANTHER" id="PTHR10293:SF16">
    <property type="entry name" value="GLUTAREDOXIN-RELATED PROTEIN 5, MITOCHONDRIAL"/>
    <property type="match status" value="1"/>
</dbReference>
<evidence type="ECO:0000259" key="7">
    <source>
        <dbReference type="Pfam" id="PF00462"/>
    </source>
</evidence>
<dbReference type="GO" id="GO:0046872">
    <property type="term" value="F:metal ion binding"/>
    <property type="evidence" value="ECO:0007669"/>
    <property type="project" value="UniProtKB-KW"/>
</dbReference>
<dbReference type="VEuPathDB" id="CryptoDB:Vbra_20848"/>
<dbReference type="GO" id="GO:0005739">
    <property type="term" value="C:mitochondrion"/>
    <property type="evidence" value="ECO:0007669"/>
    <property type="project" value="UniProtKB-ARBA"/>
</dbReference>
<accession>A0A0G4ET03</accession>
<dbReference type="FunFam" id="3.40.30.10:FF:000005">
    <property type="entry name" value="Glutaredoxin 5"/>
    <property type="match status" value="1"/>
</dbReference>
<dbReference type="AlphaFoldDB" id="A0A0G4ET03"/>
<dbReference type="InterPro" id="IPR036249">
    <property type="entry name" value="Thioredoxin-like_sf"/>
</dbReference>
<protein>
    <recommendedName>
        <fullName evidence="7">Glutaredoxin domain-containing protein</fullName>
    </recommendedName>
</protein>
<evidence type="ECO:0000313" key="9">
    <source>
        <dbReference type="Proteomes" id="UP000041254"/>
    </source>
</evidence>
<dbReference type="EMBL" id="CDMY01000310">
    <property type="protein sequence ID" value="CEM01783.1"/>
    <property type="molecule type" value="Genomic_DNA"/>
</dbReference>
<evidence type="ECO:0000256" key="3">
    <source>
        <dbReference type="ARBA" id="ARBA00023004"/>
    </source>
</evidence>
<proteinExistence type="predicted"/>
<evidence type="ECO:0000256" key="2">
    <source>
        <dbReference type="ARBA" id="ARBA00022723"/>
    </source>
</evidence>
<evidence type="ECO:0000313" key="8">
    <source>
        <dbReference type="EMBL" id="CEM01783.1"/>
    </source>
</evidence>
<keyword evidence="5" id="KW-0676">Redox-active center</keyword>
<dbReference type="InterPro" id="IPR004480">
    <property type="entry name" value="Monothiol_GRX-rel"/>
</dbReference>
<feature type="domain" description="Glutaredoxin" evidence="7">
    <location>
        <begin position="92"/>
        <end position="156"/>
    </location>
</feature>
<gene>
    <name evidence="8" type="ORF">Vbra_20848</name>
</gene>
<dbReference type="PANTHER" id="PTHR10293">
    <property type="entry name" value="GLUTAREDOXIN FAMILY MEMBER"/>
    <property type="match status" value="1"/>
</dbReference>
<evidence type="ECO:0000256" key="6">
    <source>
        <dbReference type="SAM" id="SignalP"/>
    </source>
</evidence>
<keyword evidence="2" id="KW-0479">Metal-binding</keyword>
<keyword evidence="4" id="KW-0411">Iron-sulfur</keyword>
<dbReference type="PhylomeDB" id="A0A0G4ET03"/>
<feature type="chain" id="PRO_5005187566" description="Glutaredoxin domain-containing protein" evidence="6">
    <location>
        <begin position="31"/>
        <end position="182"/>
    </location>
</feature>
<dbReference type="Gene3D" id="3.40.30.10">
    <property type="entry name" value="Glutaredoxin"/>
    <property type="match status" value="1"/>
</dbReference>
<keyword evidence="9" id="KW-1185">Reference proteome</keyword>
<keyword evidence="1" id="KW-0001">2Fe-2S</keyword>
<evidence type="ECO:0000256" key="5">
    <source>
        <dbReference type="ARBA" id="ARBA00023284"/>
    </source>
</evidence>
<dbReference type="SUPFAM" id="SSF52833">
    <property type="entry name" value="Thioredoxin-like"/>
    <property type="match status" value="1"/>
</dbReference>
<feature type="signal peptide" evidence="6">
    <location>
        <begin position="1"/>
        <end position="30"/>
    </location>
</feature>
<dbReference type="InterPro" id="IPR033658">
    <property type="entry name" value="GRX_PICOT-like"/>
</dbReference>
<dbReference type="GO" id="GO:0051537">
    <property type="term" value="F:2 iron, 2 sulfur cluster binding"/>
    <property type="evidence" value="ECO:0007669"/>
    <property type="project" value="UniProtKB-KW"/>
</dbReference>
<dbReference type="NCBIfam" id="TIGR00365">
    <property type="entry name" value="Grx4 family monothiol glutaredoxin"/>
    <property type="match status" value="1"/>
</dbReference>
<evidence type="ECO:0000256" key="1">
    <source>
        <dbReference type="ARBA" id="ARBA00022714"/>
    </source>
</evidence>
<dbReference type="CDD" id="cd03028">
    <property type="entry name" value="GRX_PICOT_like"/>
    <property type="match status" value="1"/>
</dbReference>
<keyword evidence="3" id="KW-0408">Iron</keyword>
<organism evidence="8 9">
    <name type="scientific">Vitrella brassicaformis (strain CCMP3155)</name>
    <dbReference type="NCBI Taxonomy" id="1169540"/>
    <lineage>
        <taxon>Eukaryota</taxon>
        <taxon>Sar</taxon>
        <taxon>Alveolata</taxon>
        <taxon>Colpodellida</taxon>
        <taxon>Vitrellaceae</taxon>
        <taxon>Vitrella</taxon>
    </lineage>
</organism>
<dbReference type="InterPro" id="IPR002109">
    <property type="entry name" value="Glutaredoxin"/>
</dbReference>
<dbReference type="STRING" id="1169540.A0A0G4ET03"/>
<dbReference type="Pfam" id="PF00462">
    <property type="entry name" value="Glutaredoxin"/>
    <property type="match status" value="1"/>
</dbReference>
<dbReference type="PROSITE" id="PS51354">
    <property type="entry name" value="GLUTAREDOXIN_2"/>
    <property type="match status" value="1"/>
</dbReference>
<name>A0A0G4ET03_VITBC</name>
<dbReference type="OrthoDB" id="415696at2759"/>
<dbReference type="InParanoid" id="A0A0G4ET03"/>